<dbReference type="GO" id="GO:0010420">
    <property type="term" value="F:polyprenyldihydroxybenzoate methyltransferase activity"/>
    <property type="evidence" value="ECO:0007669"/>
    <property type="project" value="InterPro"/>
</dbReference>
<dbReference type="GO" id="GO:0032259">
    <property type="term" value="P:methylation"/>
    <property type="evidence" value="ECO:0007669"/>
    <property type="project" value="UniProtKB-KW"/>
</dbReference>
<proteinExistence type="predicted"/>
<evidence type="ECO:0000256" key="2">
    <source>
        <dbReference type="ARBA" id="ARBA00022679"/>
    </source>
</evidence>
<dbReference type="Pfam" id="PF13489">
    <property type="entry name" value="Methyltransf_23"/>
    <property type="match status" value="1"/>
</dbReference>
<dbReference type="GO" id="GO:0005739">
    <property type="term" value="C:mitochondrion"/>
    <property type="evidence" value="ECO:0007669"/>
    <property type="project" value="TreeGrafter"/>
</dbReference>
<keyword evidence="4" id="KW-0949">S-adenosyl-L-methionine</keyword>
<dbReference type="Proteomes" id="UP000593906">
    <property type="component" value="Chromosome 2"/>
</dbReference>
<dbReference type="AlphaFoldDB" id="A0A7S7LK51"/>
<evidence type="ECO:0000256" key="4">
    <source>
        <dbReference type="ARBA" id="ARBA00022691"/>
    </source>
</evidence>
<dbReference type="CDD" id="cd02440">
    <property type="entry name" value="AdoMet_MTases"/>
    <property type="match status" value="1"/>
</dbReference>
<dbReference type="InterPro" id="IPR029063">
    <property type="entry name" value="SAM-dependent_MTases_sf"/>
</dbReference>
<dbReference type="VEuPathDB" id="CryptoDB:CPATCC_0027960"/>
<dbReference type="EMBL" id="CP044421">
    <property type="protein sequence ID" value="QOY42947.1"/>
    <property type="molecule type" value="Genomic_DNA"/>
</dbReference>
<evidence type="ECO:0000256" key="3">
    <source>
        <dbReference type="ARBA" id="ARBA00022688"/>
    </source>
</evidence>
<dbReference type="Gene3D" id="3.40.50.150">
    <property type="entry name" value="Vaccinia Virus protein VP39"/>
    <property type="match status" value="1"/>
</dbReference>
<dbReference type="PANTHER" id="PTHR43464:SF19">
    <property type="entry name" value="UBIQUINONE BIOSYNTHESIS O-METHYLTRANSFERASE, MITOCHONDRIAL"/>
    <property type="match status" value="1"/>
</dbReference>
<dbReference type="GO" id="GO:0061542">
    <property type="term" value="F:3-demethylubiquinol 3-O-methyltransferase activity"/>
    <property type="evidence" value="ECO:0007669"/>
    <property type="project" value="InterPro"/>
</dbReference>
<dbReference type="InterPro" id="IPR010233">
    <property type="entry name" value="UbiG_MeTrfase"/>
</dbReference>
<keyword evidence="2" id="KW-0808">Transferase</keyword>
<keyword evidence="1" id="KW-0489">Methyltransferase</keyword>
<keyword evidence="3" id="KW-0831">Ubiquinone biosynthesis</keyword>
<evidence type="ECO:0008006" key="7">
    <source>
        <dbReference type="Google" id="ProtNLM"/>
    </source>
</evidence>
<name>A0A7S7LK51_CRYPV</name>
<evidence type="ECO:0000313" key="6">
    <source>
        <dbReference type="Proteomes" id="UP000593906"/>
    </source>
</evidence>
<dbReference type="PANTHER" id="PTHR43464">
    <property type="entry name" value="METHYLTRANSFERASE"/>
    <property type="match status" value="1"/>
</dbReference>
<dbReference type="SUPFAM" id="SSF53335">
    <property type="entry name" value="S-adenosyl-L-methionine-dependent methyltransferases"/>
    <property type="match status" value="1"/>
</dbReference>
<evidence type="ECO:0000256" key="1">
    <source>
        <dbReference type="ARBA" id="ARBA00022603"/>
    </source>
</evidence>
<organism evidence="5 6">
    <name type="scientific">Cryptosporidium parvum</name>
    <dbReference type="NCBI Taxonomy" id="5807"/>
    <lineage>
        <taxon>Eukaryota</taxon>
        <taxon>Sar</taxon>
        <taxon>Alveolata</taxon>
        <taxon>Apicomplexa</taxon>
        <taxon>Conoidasida</taxon>
        <taxon>Coccidia</taxon>
        <taxon>Eucoccidiorida</taxon>
        <taxon>Eimeriorina</taxon>
        <taxon>Cryptosporidiidae</taxon>
        <taxon>Cryptosporidium</taxon>
    </lineage>
</organism>
<gene>
    <name evidence="5" type="ORF">CPATCC_000639</name>
</gene>
<evidence type="ECO:0000313" key="5">
    <source>
        <dbReference type="EMBL" id="QOY42947.1"/>
    </source>
</evidence>
<reference evidence="5 6" key="1">
    <citation type="submission" date="2019-09" db="EMBL/GenBank/DDBJ databases">
        <title>Consistent, comparative and evidence-based genome assembly and annotation for Cryptosporidium parvum, C. hominis and C. tyzzeri.</title>
        <authorList>
            <person name="Baptista R.P."/>
            <person name="Li Y."/>
            <person name="Sateriale A."/>
            <person name="Ansell B."/>
            <person name="Jex A."/>
            <person name="Sanders M."/>
            <person name="Brooks K."/>
            <person name="Tracey A."/>
            <person name="Berriman M."/>
            <person name="Striepen B."/>
            <person name="Cotton J.A."/>
            <person name="Kissinger J.C."/>
        </authorList>
    </citation>
    <scope>NUCLEOTIDE SEQUENCE [LARGE SCALE GENOMIC DNA]</scope>
    <source>
        <strain evidence="5 6">IOWA-ATCC</strain>
    </source>
</reference>
<accession>A0A7S7LK51</accession>
<protein>
    <recommendedName>
        <fullName evidence="7">3-demethylubiquinol 3-O-methyltransferase</fullName>
    </recommendedName>
</protein>
<dbReference type="NCBIfam" id="TIGR01983">
    <property type="entry name" value="UbiG"/>
    <property type="match status" value="1"/>
</dbReference>
<sequence>MFRNFSFKKSLFSSCYSTLENNRFFGIDFRNYLRILQKNKIYGSYKFSTIDAKQINNFDAYSSYSWFPETHDSILLKFNHLRTSFLLEHISNKSASLNGPLSGKKILDIGSGAGIFSERLSELGGDVLGVDASYKSIDIAYKNALCNSTSFKEISKFNNENELNNFMNSMPKPRSLRYFKGGIEHIQKSEIFDIIVASEVIEHVNNPGIFVKLISNLLKKDGIVLFTTLNRTVLCYIYSIIFGEKIFEMIPKGTHSWRKFIKPNELDGFARKNGLYKVAKTGTIYIPGPNIFIECENMNKLNYLAIYKKDQ</sequence>